<evidence type="ECO:0000256" key="7">
    <source>
        <dbReference type="ARBA" id="ARBA00023136"/>
    </source>
</evidence>
<keyword evidence="7 8" id="KW-0472">Membrane</keyword>
<dbReference type="PANTHER" id="PTHR43528:SF7">
    <property type="entry name" value="MFS TRANSPORTER"/>
    <property type="match status" value="1"/>
</dbReference>
<dbReference type="OrthoDB" id="3690818at2"/>
<evidence type="ECO:0000313" key="10">
    <source>
        <dbReference type="EMBL" id="APC97423.1"/>
    </source>
</evidence>
<proteinExistence type="predicted"/>
<dbReference type="KEGG" id="frc:KX01_253"/>
<evidence type="ECO:0000259" key="9">
    <source>
        <dbReference type="PROSITE" id="PS50850"/>
    </source>
</evidence>
<feature type="transmembrane region" description="Helical" evidence="8">
    <location>
        <begin position="145"/>
        <end position="170"/>
    </location>
</feature>
<keyword evidence="3" id="KW-1003">Cell membrane</keyword>
<dbReference type="InterPro" id="IPR011701">
    <property type="entry name" value="MFS"/>
</dbReference>
<dbReference type="RefSeq" id="WP_071663270.1">
    <property type="nucleotide sequence ID" value="NZ_CP009654.1"/>
</dbReference>
<keyword evidence="6 8" id="KW-1133">Transmembrane helix</keyword>
<gene>
    <name evidence="10" type="ORF">KX01_253</name>
</gene>
<feature type="transmembrane region" description="Helical" evidence="8">
    <location>
        <begin position="234"/>
        <end position="255"/>
    </location>
</feature>
<keyword evidence="5" id="KW-0769">Symport</keyword>
<dbReference type="GO" id="GO:0015293">
    <property type="term" value="F:symporter activity"/>
    <property type="evidence" value="ECO:0007669"/>
    <property type="project" value="UniProtKB-KW"/>
</dbReference>
<comment type="subcellular location">
    <subcellularLocation>
        <location evidence="1">Cell membrane</location>
        <topology evidence="1">Multi-pass membrane protein</topology>
    </subcellularLocation>
</comment>
<keyword evidence="2" id="KW-0813">Transport</keyword>
<sequence length="419" mass="47012">MHTATDQRKLLISTTIGSIFEIFDFISFVFLTAILAQVFFPAEYGTSSIWFTYIAITISYLLRPVGGLVLGHLGDKYGRKSIFTLSLLLMSIPALVIGLLPTYAHIGYTATALLILMRIFQGFSVGGEVPGSITYIAEEFKNKNFYFMCAWLTFGANFAVFFASFSIKLLMLYSSHEFMLDYGWRIPFLFGSLLTIIGFYFRKNIKESESFNEHLNSQSKIPVFELFKDHKKTIINGVMLAIIVSITTSVFHVFLPNLFMTYYHQDGSYATTIASSGALTMAVMSLGFGYLCKYFRPINIMTFSLCALLVVYITIFSDAIDLEQHLFAAVIVISFILAGVNGIFFGFLATLFTTENRFSGIALCYNLAYILGAGLTPLWTSTILEKTDRYSYILIACIVITVLAIINVLTLRKHDTKID</sequence>
<dbReference type="SUPFAM" id="SSF103473">
    <property type="entry name" value="MFS general substrate transporter"/>
    <property type="match status" value="1"/>
</dbReference>
<feature type="transmembrane region" description="Helical" evidence="8">
    <location>
        <begin position="12"/>
        <end position="38"/>
    </location>
</feature>
<dbReference type="InterPro" id="IPR051084">
    <property type="entry name" value="H+-coupled_symporters"/>
</dbReference>
<evidence type="ECO:0000256" key="3">
    <source>
        <dbReference type="ARBA" id="ARBA00022475"/>
    </source>
</evidence>
<feature type="transmembrane region" description="Helical" evidence="8">
    <location>
        <begin position="50"/>
        <end position="70"/>
    </location>
</feature>
<organism evidence="10 11">
    <name type="scientific">Francisella frigiditurris</name>
    <dbReference type="NCBI Taxonomy" id="1542390"/>
    <lineage>
        <taxon>Bacteria</taxon>
        <taxon>Pseudomonadati</taxon>
        <taxon>Pseudomonadota</taxon>
        <taxon>Gammaproteobacteria</taxon>
        <taxon>Thiotrichales</taxon>
        <taxon>Francisellaceae</taxon>
        <taxon>Francisella</taxon>
    </lineage>
</organism>
<dbReference type="InterPro" id="IPR020846">
    <property type="entry name" value="MFS_dom"/>
</dbReference>
<dbReference type="InterPro" id="IPR036259">
    <property type="entry name" value="MFS_trans_sf"/>
</dbReference>
<feature type="transmembrane region" description="Helical" evidence="8">
    <location>
        <begin position="267"/>
        <end position="291"/>
    </location>
</feature>
<dbReference type="PANTHER" id="PTHR43528">
    <property type="entry name" value="ALPHA-KETOGLUTARATE PERMEASE"/>
    <property type="match status" value="1"/>
</dbReference>
<name>A0A1J0KUS1_9GAMM</name>
<dbReference type="EMBL" id="CP009654">
    <property type="protein sequence ID" value="APC97423.1"/>
    <property type="molecule type" value="Genomic_DNA"/>
</dbReference>
<dbReference type="GO" id="GO:0005886">
    <property type="term" value="C:plasma membrane"/>
    <property type="evidence" value="ECO:0007669"/>
    <property type="project" value="UniProtKB-SubCell"/>
</dbReference>
<feature type="transmembrane region" description="Helical" evidence="8">
    <location>
        <begin position="182"/>
        <end position="201"/>
    </location>
</feature>
<accession>A0A1J0KUS1</accession>
<evidence type="ECO:0000256" key="6">
    <source>
        <dbReference type="ARBA" id="ARBA00022989"/>
    </source>
</evidence>
<evidence type="ECO:0000256" key="8">
    <source>
        <dbReference type="SAM" id="Phobius"/>
    </source>
</evidence>
<feature type="domain" description="Major facilitator superfamily (MFS) profile" evidence="9">
    <location>
        <begin position="10"/>
        <end position="416"/>
    </location>
</feature>
<dbReference type="Proteomes" id="UP000182521">
    <property type="component" value="Chromosome"/>
</dbReference>
<protein>
    <submittedName>
        <fullName evidence="10">Sugar (And other) transporter family protein</fullName>
    </submittedName>
</protein>
<dbReference type="Pfam" id="PF07690">
    <property type="entry name" value="MFS_1"/>
    <property type="match status" value="1"/>
</dbReference>
<keyword evidence="4 8" id="KW-0812">Transmembrane</keyword>
<reference evidence="11" key="1">
    <citation type="submission" date="2014-10" db="EMBL/GenBank/DDBJ databases">
        <authorList>
            <person name="Kuske C.R."/>
            <person name="Challacombe J.F."/>
            <person name="Daligault H.E."/>
            <person name="Davenport K.W."/>
            <person name="Johnson S.L."/>
            <person name="Siddaramappa S."/>
            <person name="Petersen J.M."/>
        </authorList>
    </citation>
    <scope>NUCLEOTIDE SEQUENCE [LARGE SCALE GENOMIC DNA]</scope>
    <source>
        <strain evidence="11">CA97-1460</strain>
    </source>
</reference>
<feature type="transmembrane region" description="Helical" evidence="8">
    <location>
        <begin position="82"/>
        <end position="100"/>
    </location>
</feature>
<keyword evidence="11" id="KW-1185">Reference proteome</keyword>
<dbReference type="PROSITE" id="PS50850">
    <property type="entry name" value="MFS"/>
    <property type="match status" value="1"/>
</dbReference>
<evidence type="ECO:0000313" key="11">
    <source>
        <dbReference type="Proteomes" id="UP000182521"/>
    </source>
</evidence>
<feature type="transmembrane region" description="Helical" evidence="8">
    <location>
        <begin position="363"/>
        <end position="384"/>
    </location>
</feature>
<evidence type="ECO:0000256" key="4">
    <source>
        <dbReference type="ARBA" id="ARBA00022692"/>
    </source>
</evidence>
<evidence type="ECO:0000256" key="2">
    <source>
        <dbReference type="ARBA" id="ARBA00022448"/>
    </source>
</evidence>
<dbReference type="AlphaFoldDB" id="A0A1J0KUS1"/>
<dbReference type="STRING" id="1542390.KX01_253"/>
<feature type="transmembrane region" description="Helical" evidence="8">
    <location>
        <begin position="326"/>
        <end position="351"/>
    </location>
</feature>
<feature type="transmembrane region" description="Helical" evidence="8">
    <location>
        <begin position="390"/>
        <end position="411"/>
    </location>
</feature>
<evidence type="ECO:0000256" key="5">
    <source>
        <dbReference type="ARBA" id="ARBA00022847"/>
    </source>
</evidence>
<feature type="transmembrane region" description="Helical" evidence="8">
    <location>
        <begin position="298"/>
        <end position="320"/>
    </location>
</feature>
<dbReference type="Gene3D" id="1.20.1250.20">
    <property type="entry name" value="MFS general substrate transporter like domains"/>
    <property type="match status" value="2"/>
</dbReference>
<evidence type="ECO:0000256" key="1">
    <source>
        <dbReference type="ARBA" id="ARBA00004651"/>
    </source>
</evidence>
<feature type="transmembrane region" description="Helical" evidence="8">
    <location>
        <begin position="106"/>
        <end position="125"/>
    </location>
</feature>